<feature type="region of interest" description="Disordered" evidence="1">
    <location>
        <begin position="43"/>
        <end position="69"/>
    </location>
</feature>
<evidence type="ECO:0000313" key="3">
    <source>
        <dbReference type="Proteomes" id="UP000184418"/>
    </source>
</evidence>
<sequence>MPAPVTVPFLRRCVRWLAYRLFQLALLLAFVGHSAAGLWSPFRLGGDERQTRPTRPRRRPRLAANPALG</sequence>
<evidence type="ECO:0000313" key="2">
    <source>
        <dbReference type="EMBL" id="SHJ25099.1"/>
    </source>
</evidence>
<gene>
    <name evidence="2" type="ORF">SAMN02745146_2618</name>
</gene>
<name>A0A1M6HSC6_9BACT</name>
<evidence type="ECO:0000256" key="1">
    <source>
        <dbReference type="SAM" id="MobiDB-lite"/>
    </source>
</evidence>
<proteinExistence type="predicted"/>
<dbReference type="STRING" id="1121955.SAMN02745146_2618"/>
<protein>
    <submittedName>
        <fullName evidence="2">Uncharacterized protein</fullName>
    </submittedName>
</protein>
<dbReference type="EMBL" id="FQYN01000005">
    <property type="protein sequence ID" value="SHJ25099.1"/>
    <property type="molecule type" value="Genomic_DNA"/>
</dbReference>
<dbReference type="AlphaFoldDB" id="A0A1M6HSC6"/>
<dbReference type="Proteomes" id="UP000184418">
    <property type="component" value="Unassembled WGS sequence"/>
</dbReference>
<keyword evidence="3" id="KW-1185">Reference proteome</keyword>
<organism evidence="2 3">
    <name type="scientific">Hymenobacter daecheongensis DSM 21074</name>
    <dbReference type="NCBI Taxonomy" id="1121955"/>
    <lineage>
        <taxon>Bacteria</taxon>
        <taxon>Pseudomonadati</taxon>
        <taxon>Bacteroidota</taxon>
        <taxon>Cytophagia</taxon>
        <taxon>Cytophagales</taxon>
        <taxon>Hymenobacteraceae</taxon>
        <taxon>Hymenobacter</taxon>
    </lineage>
</organism>
<reference evidence="2 3" key="1">
    <citation type="submission" date="2016-11" db="EMBL/GenBank/DDBJ databases">
        <authorList>
            <person name="Jaros S."/>
            <person name="Januszkiewicz K."/>
            <person name="Wedrychowicz H."/>
        </authorList>
    </citation>
    <scope>NUCLEOTIDE SEQUENCE [LARGE SCALE GENOMIC DNA]</scope>
    <source>
        <strain evidence="2 3">DSM 21074</strain>
    </source>
</reference>
<dbReference type="RefSeq" id="WP_073109977.1">
    <property type="nucleotide sequence ID" value="NZ_FQYN01000005.1"/>
</dbReference>
<feature type="compositionally biased region" description="Basic residues" evidence="1">
    <location>
        <begin position="52"/>
        <end position="61"/>
    </location>
</feature>
<accession>A0A1M6HSC6</accession>